<keyword evidence="2" id="KW-0472">Membrane</keyword>
<dbReference type="InterPro" id="IPR036942">
    <property type="entry name" value="Beta-barrel_TonB_sf"/>
</dbReference>
<reference evidence="6 7" key="1">
    <citation type="submission" date="2016-10" db="EMBL/GenBank/DDBJ databases">
        <title>Arsenicibacter rosenii gen. nov., sp. nov., an efficient arsenic-methylating bacterium isolated from an arsenic-contaminated paddy soil.</title>
        <authorList>
            <person name="Huang K."/>
        </authorList>
    </citation>
    <scope>NUCLEOTIDE SEQUENCE [LARGE SCALE GENOMIC DNA]</scope>
    <source>
        <strain evidence="6 7">SM-1</strain>
    </source>
</reference>
<organism evidence="6 7">
    <name type="scientific">Arsenicibacter rosenii</name>
    <dbReference type="NCBI Taxonomy" id="1750698"/>
    <lineage>
        <taxon>Bacteria</taxon>
        <taxon>Pseudomonadati</taxon>
        <taxon>Bacteroidota</taxon>
        <taxon>Cytophagia</taxon>
        <taxon>Cytophagales</taxon>
        <taxon>Spirosomataceae</taxon>
        <taxon>Arsenicibacter</taxon>
    </lineage>
</organism>
<dbReference type="OrthoDB" id="1682379at2"/>
<sequence length="931" mass="103492">MRYLYIFLMLMGAAGAVHGQQTPLSKAGKGVIRGMVIDSVTGKPLREASVSLLQARDSAYIAYTISDGDGNFLLRNVAPGRYRLLVTFVGYENGSLPVTAEGAATEAGTIRMNQKMTTLNEVTVVQERAPITVKQDTLEFNANSFKTQPNAAVEDLLKKLPGVEVSRDGTIKAQGQTVNKVLVDGKPFFGNDPKMATRNLPADVIDKVQMYDQQSDQSSFSGIDDGNRERTINLTTKRDKRKGYFGRNSLGGGTNDRYQANLNLNRFNNGRQMSLVGMGNNLNNQGFTAQDGAGINAGGGLAGGGTFMASSDGGGRSGGNQQPTNITSSKAAGMNFRDGLGKKAEVAASYFINNVSVRTEQTSRRQNVLPAQSVGGEATANRSFLTNQALTSTSRNTNHRFNMRLDWKLDSLTSLRFTPNVSYNGSRFNSLTNQEVQNQSGAALSRNNTDYGMTGNGLNGMSNILLMRKFRKEGRTFSANLNTVLNQQDTRGINQATNMFVGGTTGDRTTRINQQNGQGNKVWAHNLMLSFTEPLSLSKKLELRYNFANNLNLSRREVDDFDEATGLYSRRNALLSNNFRNEYQTHRVGTTLQNRRLRYTYSLGFDVQQASLQGNNRTTDTTLSRSFTNLLPVAMFNYNWTRNRTLRINYRTRINAPSVSQLQPVPDNTNPLQIRLGNTGLRPEYYNTLSLSYNTYRSAGSQSFFAMMNVNQVNDRIVNSTSFNASGVQTTQPVNADGYYAVNSYVSFGRRLMPWKINLNLSTNLGFSRGIGFVNGQTNYSRNMTLGQGLSLNSAFNGKFEFGLMGNVTYQRATYSLQSAQNNAFFTNMADANIHWQLPFRFVLTTDVLYLNNTGRSAGYNQNVTLWNAGLARQFFKNKQGELKLQVYDLLNQNKSIIRNVTDTYVEDVQNRILRRYFLLSFTYNLRKFGI</sequence>
<dbReference type="InterPro" id="IPR008969">
    <property type="entry name" value="CarboxyPept-like_regulatory"/>
</dbReference>
<dbReference type="Gene3D" id="2.40.170.20">
    <property type="entry name" value="TonB-dependent receptor, beta-barrel domain"/>
    <property type="match status" value="1"/>
</dbReference>
<comment type="subcellular location">
    <subcellularLocation>
        <location evidence="1">Cell outer membrane</location>
    </subcellularLocation>
</comment>
<dbReference type="Proteomes" id="UP000181790">
    <property type="component" value="Unassembled WGS sequence"/>
</dbReference>
<dbReference type="Pfam" id="PF14905">
    <property type="entry name" value="OMP_b-brl_3"/>
    <property type="match status" value="1"/>
</dbReference>
<dbReference type="Pfam" id="PF13620">
    <property type="entry name" value="CarboxypepD_reg"/>
    <property type="match status" value="1"/>
</dbReference>
<dbReference type="SUPFAM" id="SSF49464">
    <property type="entry name" value="Carboxypeptidase regulatory domain-like"/>
    <property type="match status" value="1"/>
</dbReference>
<dbReference type="EMBL" id="MORL01000007">
    <property type="protein sequence ID" value="OIN58442.1"/>
    <property type="molecule type" value="Genomic_DNA"/>
</dbReference>
<evidence type="ECO:0000256" key="3">
    <source>
        <dbReference type="ARBA" id="ARBA00023237"/>
    </source>
</evidence>
<dbReference type="AlphaFoldDB" id="A0A1S2VI70"/>
<evidence type="ECO:0000256" key="1">
    <source>
        <dbReference type="ARBA" id="ARBA00004442"/>
    </source>
</evidence>
<dbReference type="InterPro" id="IPR041700">
    <property type="entry name" value="OMP_b-brl_3"/>
</dbReference>
<dbReference type="RefSeq" id="WP_071504114.1">
    <property type="nucleotide sequence ID" value="NZ_MORL01000007.1"/>
</dbReference>
<proteinExistence type="predicted"/>
<keyword evidence="3" id="KW-0998">Cell outer membrane</keyword>
<name>A0A1S2VI70_9BACT</name>
<evidence type="ECO:0000256" key="4">
    <source>
        <dbReference type="SAM" id="SignalP"/>
    </source>
</evidence>
<dbReference type="Gene3D" id="2.60.40.1120">
    <property type="entry name" value="Carboxypeptidase-like, regulatory domain"/>
    <property type="match status" value="1"/>
</dbReference>
<evidence type="ECO:0000259" key="5">
    <source>
        <dbReference type="Pfam" id="PF14905"/>
    </source>
</evidence>
<keyword evidence="6" id="KW-0675">Receptor</keyword>
<keyword evidence="7" id="KW-1185">Reference proteome</keyword>
<gene>
    <name evidence="6" type="ORF">BLX24_15755</name>
</gene>
<evidence type="ECO:0000313" key="7">
    <source>
        <dbReference type="Proteomes" id="UP000181790"/>
    </source>
</evidence>
<feature type="signal peptide" evidence="4">
    <location>
        <begin position="1"/>
        <end position="19"/>
    </location>
</feature>
<feature type="domain" description="Outer membrane protein beta-barrel" evidence="5">
    <location>
        <begin position="468"/>
        <end position="829"/>
    </location>
</feature>
<evidence type="ECO:0000256" key="2">
    <source>
        <dbReference type="ARBA" id="ARBA00023136"/>
    </source>
</evidence>
<evidence type="ECO:0000313" key="6">
    <source>
        <dbReference type="EMBL" id="OIN58442.1"/>
    </source>
</evidence>
<accession>A0A1S2VI70</accession>
<keyword evidence="4" id="KW-0732">Signal</keyword>
<dbReference type="SUPFAM" id="SSF56935">
    <property type="entry name" value="Porins"/>
    <property type="match status" value="1"/>
</dbReference>
<comment type="caution">
    <text evidence="6">The sequence shown here is derived from an EMBL/GenBank/DDBJ whole genome shotgun (WGS) entry which is preliminary data.</text>
</comment>
<protein>
    <submittedName>
        <fullName evidence="6">TonB-dependent receptor</fullName>
    </submittedName>
</protein>
<feature type="chain" id="PRO_5010369949" evidence="4">
    <location>
        <begin position="20"/>
        <end position="931"/>
    </location>
</feature>
<dbReference type="GO" id="GO:0009279">
    <property type="term" value="C:cell outer membrane"/>
    <property type="evidence" value="ECO:0007669"/>
    <property type="project" value="UniProtKB-SubCell"/>
</dbReference>